<evidence type="ECO:0000256" key="6">
    <source>
        <dbReference type="ARBA" id="ARBA00023098"/>
    </source>
</evidence>
<evidence type="ECO:0000259" key="7">
    <source>
        <dbReference type="PROSITE" id="PS50035"/>
    </source>
</evidence>
<dbReference type="GO" id="GO:0004630">
    <property type="term" value="F:phospholipase D activity"/>
    <property type="evidence" value="ECO:0007669"/>
    <property type="project" value="UniProtKB-EC"/>
</dbReference>
<evidence type="ECO:0000313" key="11">
    <source>
        <dbReference type="Proteomes" id="UP001172791"/>
    </source>
</evidence>
<dbReference type="GO" id="GO:0016042">
    <property type="term" value="P:lipid catabolic process"/>
    <property type="evidence" value="ECO:0007669"/>
    <property type="project" value="UniProtKB-KW"/>
</dbReference>
<comment type="caution">
    <text evidence="8">The sequence shown here is derived from an EMBL/GenBank/DDBJ whole genome shotgun (WGS) entry which is preliminary data.</text>
</comment>
<reference evidence="8" key="1">
    <citation type="submission" date="2018-04" db="EMBL/GenBank/DDBJ databases">
        <authorList>
            <person name="Jy Z."/>
        </authorList>
    </citation>
    <scope>NUCLEOTIDE SEQUENCE</scope>
    <source>
        <strain evidence="9">AS13</strain>
        <strain evidence="8">LA18</strain>
    </source>
</reference>
<sequence length="204" mass="22280">MEFSNVRGFSAFCVGVAILAAPIVSAMPAEKSRSIRAELLSVQGVRVREITSSVEVAFSPDGGAEALVLRLIGSAETTIRLAGYSFTSPSIVRHLIEAKRRGVDVAIVVDSKGNSGLKSVQALNLLAHAGISTRLLDRYAIHHDKYIVVDAKHVETGSYNFTTSAATRNSENVLVIWNNSTLAARYLRHWQSRFDQGVEFRTTY</sequence>
<dbReference type="InterPro" id="IPR001736">
    <property type="entry name" value="PLipase_D/transphosphatidylase"/>
</dbReference>
<dbReference type="Proteomes" id="UP001172791">
    <property type="component" value="Unassembled WGS sequence"/>
</dbReference>
<keyword evidence="4" id="KW-0378">Hydrolase</keyword>
<dbReference type="GO" id="GO:0006793">
    <property type="term" value="P:phosphorus metabolic process"/>
    <property type="evidence" value="ECO:0007669"/>
    <property type="project" value="UniProtKB-ARBA"/>
</dbReference>
<dbReference type="Proteomes" id="UP001172788">
    <property type="component" value="Unassembled WGS sequence"/>
</dbReference>
<evidence type="ECO:0000313" key="8">
    <source>
        <dbReference type="EMBL" id="MDN4571912.1"/>
    </source>
</evidence>
<evidence type="ECO:0000256" key="5">
    <source>
        <dbReference type="ARBA" id="ARBA00022963"/>
    </source>
</evidence>
<evidence type="ECO:0000256" key="3">
    <source>
        <dbReference type="ARBA" id="ARBA00012027"/>
    </source>
</evidence>
<keyword evidence="10" id="KW-1185">Reference proteome</keyword>
<keyword evidence="8" id="KW-0255">Endonuclease</keyword>
<keyword evidence="5" id="KW-0442">Lipid degradation</keyword>
<dbReference type="CDD" id="cd09170">
    <property type="entry name" value="PLDc_Nuc"/>
    <property type="match status" value="1"/>
</dbReference>
<comment type="similarity">
    <text evidence="2">Belongs to the phospholipase D family.</text>
</comment>
<proteinExistence type="inferred from homology"/>
<name>A0AAW7MGN1_9BURK</name>
<evidence type="ECO:0000256" key="2">
    <source>
        <dbReference type="ARBA" id="ARBA00008664"/>
    </source>
</evidence>
<dbReference type="AlphaFoldDB" id="A0AAW7MGN1"/>
<evidence type="ECO:0000256" key="1">
    <source>
        <dbReference type="ARBA" id="ARBA00000798"/>
    </source>
</evidence>
<dbReference type="PANTHER" id="PTHR43856:SF1">
    <property type="entry name" value="MITOCHONDRIAL CARDIOLIPIN HYDROLASE"/>
    <property type="match status" value="1"/>
</dbReference>
<dbReference type="RefSeq" id="WP_301233255.1">
    <property type="nucleotide sequence ID" value="NZ_QAIC01000022.1"/>
</dbReference>
<dbReference type="InterPro" id="IPR025202">
    <property type="entry name" value="PLD-like_dom"/>
</dbReference>
<evidence type="ECO:0000313" key="10">
    <source>
        <dbReference type="Proteomes" id="UP001172788"/>
    </source>
</evidence>
<dbReference type="InterPro" id="IPR051406">
    <property type="entry name" value="PLD_domain"/>
</dbReference>
<keyword evidence="8" id="KW-0540">Nuclease</keyword>
<dbReference type="SUPFAM" id="SSF56024">
    <property type="entry name" value="Phospholipase D/nuclease"/>
    <property type="match status" value="1"/>
</dbReference>
<dbReference type="EMBL" id="QAID01000046">
    <property type="protein sequence ID" value="MDN4581366.1"/>
    <property type="molecule type" value="Genomic_DNA"/>
</dbReference>
<keyword evidence="6" id="KW-0443">Lipid metabolism</keyword>
<protein>
    <recommendedName>
        <fullName evidence="3">phospholipase D</fullName>
        <ecNumber evidence="3">3.1.4.4</ecNumber>
    </recommendedName>
</protein>
<dbReference type="EMBL" id="QAIC01000022">
    <property type="protein sequence ID" value="MDN4571912.1"/>
    <property type="molecule type" value="Genomic_DNA"/>
</dbReference>
<accession>A0AAW7MGN1</accession>
<dbReference type="GO" id="GO:0016891">
    <property type="term" value="F:RNA endonuclease activity producing 5'-phosphomonoesters, hydrolytic mechanism"/>
    <property type="evidence" value="ECO:0007669"/>
    <property type="project" value="TreeGrafter"/>
</dbReference>
<dbReference type="Pfam" id="PF13091">
    <property type="entry name" value="PLDc_2"/>
    <property type="match status" value="1"/>
</dbReference>
<comment type="catalytic activity">
    <reaction evidence="1">
        <text>a 1,2-diacyl-sn-glycero-3-phosphocholine + H2O = a 1,2-diacyl-sn-glycero-3-phosphate + choline + H(+)</text>
        <dbReference type="Rhea" id="RHEA:14445"/>
        <dbReference type="ChEBI" id="CHEBI:15354"/>
        <dbReference type="ChEBI" id="CHEBI:15377"/>
        <dbReference type="ChEBI" id="CHEBI:15378"/>
        <dbReference type="ChEBI" id="CHEBI:57643"/>
        <dbReference type="ChEBI" id="CHEBI:58608"/>
        <dbReference type="EC" id="3.1.4.4"/>
    </reaction>
</comment>
<dbReference type="PANTHER" id="PTHR43856">
    <property type="entry name" value="CARDIOLIPIN HYDROLASE"/>
    <property type="match status" value="1"/>
</dbReference>
<dbReference type="EC" id="3.1.4.4" evidence="3"/>
<dbReference type="PROSITE" id="PS50035">
    <property type="entry name" value="PLD"/>
    <property type="match status" value="1"/>
</dbReference>
<organism evidence="8 11">
    <name type="scientific">Pandoraea cepalis</name>
    <dbReference type="NCBI Taxonomy" id="2508294"/>
    <lineage>
        <taxon>Bacteria</taxon>
        <taxon>Pseudomonadati</taxon>
        <taxon>Pseudomonadota</taxon>
        <taxon>Betaproteobacteria</taxon>
        <taxon>Burkholderiales</taxon>
        <taxon>Burkholderiaceae</taxon>
        <taxon>Pandoraea</taxon>
    </lineage>
</organism>
<dbReference type="Gene3D" id="3.30.870.10">
    <property type="entry name" value="Endonuclease Chain A"/>
    <property type="match status" value="1"/>
</dbReference>
<feature type="domain" description="PLD phosphodiesterase" evidence="7">
    <location>
        <begin position="138"/>
        <end position="165"/>
    </location>
</feature>
<evidence type="ECO:0000313" key="9">
    <source>
        <dbReference type="EMBL" id="MDN4581366.1"/>
    </source>
</evidence>
<evidence type="ECO:0000256" key="4">
    <source>
        <dbReference type="ARBA" id="ARBA00022801"/>
    </source>
</evidence>
<gene>
    <name evidence="8" type="ORF">DBA34_01330</name>
    <name evidence="9" type="ORF">DBB29_24955</name>
</gene>